<reference evidence="1 2" key="1">
    <citation type="journal article" date="2018" name="Sci. Rep.">
        <title>Genomic diversity and distribution of Bifidobacterium longum subsp. longum across the human lifespan.</title>
        <authorList>
            <person name="Odamaki T."/>
            <person name="Bottacini F."/>
            <person name="Kato K."/>
            <person name="Mitsuyama E."/>
            <person name="Yoshida K."/>
            <person name="Horigome A."/>
            <person name="Xiao J.Z."/>
            <person name="van Sinderen D."/>
        </authorList>
    </citation>
    <scope>NUCLEOTIDE SEQUENCE [LARGE SCALE GENOMIC DNA]</scope>
    <source>
        <strain evidence="1 2">MCC10102</strain>
    </source>
</reference>
<dbReference type="RefSeq" id="WP_007052880.1">
    <property type="nucleotide sequence ID" value="NZ_BNHD01000007.1"/>
</dbReference>
<sequence>MDLVQADFVGNARVYSDESSNREFERIFGFPPQLIRDAVRMALRSYMESDDIHTQLSGPGSNLYHTLVEQVRAALDENDAWTANRSVDNHTAPRAYRRDGLGLTFAQGTNSTGNIREELHLKKRVGSVTIVELQRAGGTQQVELAFDDVEKEILARPQTLWFLVYCRDGNTVHLEVSLPSGATDDGKITGWDKRIVLGDVSMTDVAVEERTDERGEDGEVGVSISAR</sequence>
<evidence type="ECO:0000313" key="1">
    <source>
        <dbReference type="EMBL" id="TCF45467.1"/>
    </source>
</evidence>
<dbReference type="AlphaFoldDB" id="A0A0S2MIF1"/>
<evidence type="ECO:0000313" key="2">
    <source>
        <dbReference type="Proteomes" id="UP000292692"/>
    </source>
</evidence>
<organism evidence="1 2">
    <name type="scientific">Bifidobacterium longum subsp. longum</name>
    <dbReference type="NCBI Taxonomy" id="1679"/>
    <lineage>
        <taxon>Bacteria</taxon>
        <taxon>Bacillati</taxon>
        <taxon>Actinomycetota</taxon>
        <taxon>Actinomycetes</taxon>
        <taxon>Bifidobacteriales</taxon>
        <taxon>Bifidobacteriaceae</taxon>
        <taxon>Bifidobacterium</taxon>
    </lineage>
</organism>
<gene>
    <name evidence="1" type="ORF">MCC10102_1139</name>
</gene>
<dbReference type="Proteomes" id="UP000292692">
    <property type="component" value="Unassembled WGS sequence"/>
</dbReference>
<name>A0A0S2MIF1_BIFLL</name>
<comment type="caution">
    <text evidence="1">The sequence shown here is derived from an EMBL/GenBank/DDBJ whole genome shotgun (WGS) entry which is preliminary data.</text>
</comment>
<proteinExistence type="predicted"/>
<dbReference type="EMBL" id="SHSV01000019">
    <property type="protein sequence ID" value="TCF45467.1"/>
    <property type="molecule type" value="Genomic_DNA"/>
</dbReference>
<accession>A0A0S2MIF1</accession>
<protein>
    <submittedName>
        <fullName evidence="1">Uncharacterized protein</fullName>
    </submittedName>
</protein>